<proteinExistence type="predicted"/>
<dbReference type="Proteomes" id="UP001372834">
    <property type="component" value="Unassembled WGS sequence"/>
</dbReference>
<name>A0AAN8PE74_POLSC</name>
<comment type="caution">
    <text evidence="1">The sequence shown here is derived from an EMBL/GenBank/DDBJ whole genome shotgun (WGS) entry which is preliminary data.</text>
</comment>
<dbReference type="AlphaFoldDB" id="A0AAN8PE74"/>
<evidence type="ECO:0000313" key="1">
    <source>
        <dbReference type="EMBL" id="KAK6625634.1"/>
    </source>
</evidence>
<accession>A0AAN8PE74</accession>
<gene>
    <name evidence="1" type="ORF">RUM43_005933</name>
</gene>
<reference evidence="1 2" key="1">
    <citation type="submission" date="2023-10" db="EMBL/GenBank/DDBJ databases">
        <title>Genomes of two closely related lineages of the louse Polyplax serrata with different host specificities.</title>
        <authorList>
            <person name="Martinu J."/>
            <person name="Tarabai H."/>
            <person name="Stefka J."/>
            <person name="Hypsa V."/>
        </authorList>
    </citation>
    <scope>NUCLEOTIDE SEQUENCE [LARGE SCALE GENOMIC DNA]</scope>
    <source>
        <strain evidence="1">HR10_N</strain>
    </source>
</reference>
<dbReference type="EMBL" id="JAWJWE010000037">
    <property type="protein sequence ID" value="KAK6625634.1"/>
    <property type="molecule type" value="Genomic_DNA"/>
</dbReference>
<protein>
    <submittedName>
        <fullName evidence="1">Uncharacterized protein</fullName>
    </submittedName>
</protein>
<evidence type="ECO:0000313" key="2">
    <source>
        <dbReference type="Proteomes" id="UP001372834"/>
    </source>
</evidence>
<organism evidence="1 2">
    <name type="scientific">Polyplax serrata</name>
    <name type="common">Common mouse louse</name>
    <dbReference type="NCBI Taxonomy" id="468196"/>
    <lineage>
        <taxon>Eukaryota</taxon>
        <taxon>Metazoa</taxon>
        <taxon>Ecdysozoa</taxon>
        <taxon>Arthropoda</taxon>
        <taxon>Hexapoda</taxon>
        <taxon>Insecta</taxon>
        <taxon>Pterygota</taxon>
        <taxon>Neoptera</taxon>
        <taxon>Paraneoptera</taxon>
        <taxon>Psocodea</taxon>
        <taxon>Troctomorpha</taxon>
        <taxon>Phthiraptera</taxon>
        <taxon>Anoplura</taxon>
        <taxon>Polyplacidae</taxon>
        <taxon>Polyplax</taxon>
    </lineage>
</organism>
<sequence length="117" mass="13556">MRVIACEGVIFVTEKALAKAHELDHSNSELPLFRRSDSISGDLFNIYHRIIREYRLNEYLQEESPFETDIRRNGMRVTESEEVGKLALEINGVFTISRGKQAEAIKTTRNWNLNTEK</sequence>